<protein>
    <submittedName>
        <fullName evidence="1">Reverse transcriptase domain-containing protein</fullName>
    </submittedName>
</protein>
<dbReference type="EMBL" id="BQNB010018154">
    <property type="protein sequence ID" value="GJT71275.1"/>
    <property type="molecule type" value="Genomic_DNA"/>
</dbReference>
<reference evidence="1" key="2">
    <citation type="submission" date="2022-01" db="EMBL/GenBank/DDBJ databases">
        <authorList>
            <person name="Yamashiro T."/>
            <person name="Shiraishi A."/>
            <person name="Satake H."/>
            <person name="Nakayama K."/>
        </authorList>
    </citation>
    <scope>NUCLEOTIDE SEQUENCE</scope>
</reference>
<keyword evidence="1" id="KW-0695">RNA-directed DNA polymerase</keyword>
<proteinExistence type="predicted"/>
<reference evidence="1" key="1">
    <citation type="journal article" date="2022" name="Int. J. Mol. Sci.">
        <title>Draft Genome of Tanacetum Coccineum: Genomic Comparison of Closely Related Tanacetum-Family Plants.</title>
        <authorList>
            <person name="Yamashiro T."/>
            <person name="Shiraishi A."/>
            <person name="Nakayama K."/>
            <person name="Satake H."/>
        </authorList>
    </citation>
    <scope>NUCLEOTIDE SEQUENCE</scope>
</reference>
<comment type="caution">
    <text evidence="1">The sequence shown here is derived from an EMBL/GenBank/DDBJ whole genome shotgun (WGS) entry which is preliminary data.</text>
</comment>
<evidence type="ECO:0000313" key="1">
    <source>
        <dbReference type="EMBL" id="GJT71275.1"/>
    </source>
</evidence>
<keyword evidence="2" id="KW-1185">Reference proteome</keyword>
<evidence type="ECO:0000313" key="2">
    <source>
        <dbReference type="Proteomes" id="UP001151760"/>
    </source>
</evidence>
<dbReference type="PANTHER" id="PTHR33067:SF9">
    <property type="entry name" value="RNA-DIRECTED DNA POLYMERASE"/>
    <property type="match status" value="1"/>
</dbReference>
<dbReference type="Proteomes" id="UP001151760">
    <property type="component" value="Unassembled WGS sequence"/>
</dbReference>
<dbReference type="InterPro" id="IPR021109">
    <property type="entry name" value="Peptidase_aspartic_dom_sf"/>
</dbReference>
<organism evidence="1 2">
    <name type="scientific">Tanacetum coccineum</name>
    <dbReference type="NCBI Taxonomy" id="301880"/>
    <lineage>
        <taxon>Eukaryota</taxon>
        <taxon>Viridiplantae</taxon>
        <taxon>Streptophyta</taxon>
        <taxon>Embryophyta</taxon>
        <taxon>Tracheophyta</taxon>
        <taxon>Spermatophyta</taxon>
        <taxon>Magnoliopsida</taxon>
        <taxon>eudicotyledons</taxon>
        <taxon>Gunneridae</taxon>
        <taxon>Pentapetalae</taxon>
        <taxon>asterids</taxon>
        <taxon>campanulids</taxon>
        <taxon>Asterales</taxon>
        <taxon>Asteraceae</taxon>
        <taxon>Asteroideae</taxon>
        <taxon>Anthemideae</taxon>
        <taxon>Anthemidinae</taxon>
        <taxon>Tanacetum</taxon>
    </lineage>
</organism>
<keyword evidence="1" id="KW-0808">Transferase</keyword>
<gene>
    <name evidence="1" type="ORF">Tco_1030561</name>
</gene>
<keyword evidence="1" id="KW-0548">Nucleotidyltransferase</keyword>
<dbReference type="GO" id="GO:0003964">
    <property type="term" value="F:RNA-directed DNA polymerase activity"/>
    <property type="evidence" value="ECO:0007669"/>
    <property type="project" value="UniProtKB-KW"/>
</dbReference>
<name>A0ABQ5G729_9ASTR</name>
<dbReference type="PANTHER" id="PTHR33067">
    <property type="entry name" value="RNA-DIRECTED DNA POLYMERASE-RELATED"/>
    <property type="match status" value="1"/>
</dbReference>
<sequence length="218" mass="24528">MCDFPELDECLAMADLSSSINLMPLCVWKKLSLPELTPTRMTLELADRSVAHPKGVTEDVFVKVGKFYFPADFVVVDYDVDPRVPLILERPFLRTARALIDVHGEELTLLVNDEAIMFKVRHTSKYFRNYYDETVHQVNVIDVACEEYAQEVLRFLDSSTNGNPTPLDPIIASSSPSFTLFKGGDFILEEIEACLSSDSIPPGIDDADFLNGREIIVF</sequence>
<accession>A0ABQ5G729</accession>
<dbReference type="Gene3D" id="2.40.70.10">
    <property type="entry name" value="Acid Proteases"/>
    <property type="match status" value="1"/>
</dbReference>